<dbReference type="PANTHER" id="PTHR48099">
    <property type="entry name" value="C-1-TETRAHYDROFOLATE SYNTHASE, CYTOPLASMIC-RELATED"/>
    <property type="match status" value="1"/>
</dbReference>
<gene>
    <name evidence="10" type="ORF">METZ01_LOCUS10011</name>
</gene>
<dbReference type="CDD" id="cd01080">
    <property type="entry name" value="NAD_bind_m-THF_DH_Cyclohyd"/>
    <property type="match status" value="1"/>
</dbReference>
<keyword evidence="5" id="KW-0521">NADP</keyword>
<dbReference type="FunFam" id="3.40.50.720:FF:000189">
    <property type="entry name" value="Bifunctional protein FolD"/>
    <property type="match status" value="1"/>
</dbReference>
<dbReference type="SUPFAM" id="SSF51735">
    <property type="entry name" value="NAD(P)-binding Rossmann-fold domains"/>
    <property type="match status" value="1"/>
</dbReference>
<evidence type="ECO:0000256" key="1">
    <source>
        <dbReference type="ARBA" id="ARBA00004777"/>
    </source>
</evidence>
<keyword evidence="4" id="KW-0378">Hydrolase</keyword>
<dbReference type="InterPro" id="IPR046346">
    <property type="entry name" value="Aminoacid_DH-like_N_sf"/>
</dbReference>
<dbReference type="FunFam" id="3.40.50.10860:FF:000005">
    <property type="entry name" value="C-1-tetrahydrofolate synthase, cytoplasmic, putative"/>
    <property type="match status" value="1"/>
</dbReference>
<sequence>VTARIIDGKKIASKIHEEVRAGVREFKASHGSVPGLAVVLIGDDPASHSYVKGKETACAKVGIITETIRREASIAQVELLDILNDLNSDPKFSGILVQLPLPKHLDEDAVIEALNPMKDVDGLHPVNAGLLMLGQPRFAPATPLGVQRMLVEENVNLNGAKVVIVGRSKLVGMPLMALLLQKGIGANSTVTVCHTGTKDIGNETRQADVLIAAAGYPGAVTADMVKRGAVVIDVGVSRVEDSTKKRGYSLTGDVEFSGASEVASAITPVPGGVGPMTISMLLVNVLQAANLAAAIPESPN</sequence>
<keyword evidence="6" id="KW-0560">Oxidoreductase</keyword>
<keyword evidence="3" id="KW-0554">One-carbon metabolism</keyword>
<evidence type="ECO:0000256" key="7">
    <source>
        <dbReference type="ARBA" id="ARBA00023268"/>
    </source>
</evidence>
<evidence type="ECO:0000256" key="5">
    <source>
        <dbReference type="ARBA" id="ARBA00022857"/>
    </source>
</evidence>
<dbReference type="GO" id="GO:0005829">
    <property type="term" value="C:cytosol"/>
    <property type="evidence" value="ECO:0007669"/>
    <property type="project" value="TreeGrafter"/>
</dbReference>
<dbReference type="AlphaFoldDB" id="A0A381NRJ2"/>
<keyword evidence="7" id="KW-0511">Multifunctional enzyme</keyword>
<dbReference type="PRINTS" id="PR00085">
    <property type="entry name" value="THFDHDRGNASE"/>
</dbReference>
<feature type="domain" description="Tetrahydrofolate dehydrogenase/cyclohydrolase NAD(P)-binding" evidence="9">
    <location>
        <begin position="140"/>
        <end position="290"/>
    </location>
</feature>
<reference evidence="10" key="1">
    <citation type="submission" date="2018-05" db="EMBL/GenBank/DDBJ databases">
        <authorList>
            <person name="Lanie J.A."/>
            <person name="Ng W.-L."/>
            <person name="Kazmierczak K.M."/>
            <person name="Andrzejewski T.M."/>
            <person name="Davidsen T.M."/>
            <person name="Wayne K.J."/>
            <person name="Tettelin H."/>
            <person name="Glass J.I."/>
            <person name="Rusch D."/>
            <person name="Podicherti R."/>
            <person name="Tsui H.-C.T."/>
            <person name="Winkler M.E."/>
        </authorList>
    </citation>
    <scope>NUCLEOTIDE SEQUENCE</scope>
</reference>
<protein>
    <submittedName>
        <fullName evidence="10">Uncharacterized protein</fullName>
    </submittedName>
</protein>
<evidence type="ECO:0000259" key="8">
    <source>
        <dbReference type="Pfam" id="PF00763"/>
    </source>
</evidence>
<dbReference type="InterPro" id="IPR000672">
    <property type="entry name" value="THF_DH/CycHdrlase"/>
</dbReference>
<dbReference type="GO" id="GO:0035999">
    <property type="term" value="P:tetrahydrofolate interconversion"/>
    <property type="evidence" value="ECO:0007669"/>
    <property type="project" value="TreeGrafter"/>
</dbReference>
<dbReference type="InterPro" id="IPR020631">
    <property type="entry name" value="THF_DH/CycHdrlase_NAD-bd_dom"/>
</dbReference>
<dbReference type="InterPro" id="IPR036291">
    <property type="entry name" value="NAD(P)-bd_dom_sf"/>
</dbReference>
<evidence type="ECO:0000256" key="3">
    <source>
        <dbReference type="ARBA" id="ARBA00022563"/>
    </source>
</evidence>
<comment type="subunit">
    <text evidence="2">Homodimer.</text>
</comment>
<evidence type="ECO:0000256" key="6">
    <source>
        <dbReference type="ARBA" id="ARBA00023002"/>
    </source>
</evidence>
<name>A0A381NRJ2_9ZZZZ</name>
<dbReference type="PROSITE" id="PS00766">
    <property type="entry name" value="THF_DHG_CYH_1"/>
    <property type="match status" value="1"/>
</dbReference>
<dbReference type="GO" id="GO:0004488">
    <property type="term" value="F:methylenetetrahydrofolate dehydrogenase (NADP+) activity"/>
    <property type="evidence" value="ECO:0007669"/>
    <property type="project" value="InterPro"/>
</dbReference>
<evidence type="ECO:0000313" key="10">
    <source>
        <dbReference type="EMBL" id="SUZ57157.1"/>
    </source>
</evidence>
<dbReference type="Pfam" id="PF02882">
    <property type="entry name" value="THF_DHG_CYH_C"/>
    <property type="match status" value="1"/>
</dbReference>
<dbReference type="Pfam" id="PF00763">
    <property type="entry name" value="THF_DHG_CYH"/>
    <property type="match status" value="1"/>
</dbReference>
<organism evidence="10">
    <name type="scientific">marine metagenome</name>
    <dbReference type="NCBI Taxonomy" id="408172"/>
    <lineage>
        <taxon>unclassified sequences</taxon>
        <taxon>metagenomes</taxon>
        <taxon>ecological metagenomes</taxon>
    </lineage>
</organism>
<dbReference type="Gene3D" id="3.40.50.720">
    <property type="entry name" value="NAD(P)-binding Rossmann-like Domain"/>
    <property type="match status" value="1"/>
</dbReference>
<dbReference type="PROSITE" id="PS00767">
    <property type="entry name" value="THF_DHG_CYH_2"/>
    <property type="match status" value="1"/>
</dbReference>
<dbReference type="GO" id="GO:0004477">
    <property type="term" value="F:methenyltetrahydrofolate cyclohydrolase activity"/>
    <property type="evidence" value="ECO:0007669"/>
    <property type="project" value="TreeGrafter"/>
</dbReference>
<evidence type="ECO:0000259" key="9">
    <source>
        <dbReference type="Pfam" id="PF02882"/>
    </source>
</evidence>
<dbReference type="PANTHER" id="PTHR48099:SF5">
    <property type="entry name" value="C-1-TETRAHYDROFOLATE SYNTHASE, CYTOPLASMIC"/>
    <property type="match status" value="1"/>
</dbReference>
<dbReference type="InterPro" id="IPR020867">
    <property type="entry name" value="THF_DH/CycHdrlase_CS"/>
</dbReference>
<dbReference type="InterPro" id="IPR020630">
    <property type="entry name" value="THF_DH/CycHdrlase_cat_dom"/>
</dbReference>
<accession>A0A381NRJ2</accession>
<dbReference type="EMBL" id="UINC01000545">
    <property type="protein sequence ID" value="SUZ57157.1"/>
    <property type="molecule type" value="Genomic_DNA"/>
</dbReference>
<comment type="pathway">
    <text evidence="1">One-carbon metabolism; tetrahydrofolate interconversion.</text>
</comment>
<dbReference type="SUPFAM" id="SSF53223">
    <property type="entry name" value="Aminoacid dehydrogenase-like, N-terminal domain"/>
    <property type="match status" value="1"/>
</dbReference>
<feature type="non-terminal residue" evidence="10">
    <location>
        <position position="1"/>
    </location>
</feature>
<proteinExistence type="inferred from homology"/>
<evidence type="ECO:0000256" key="4">
    <source>
        <dbReference type="ARBA" id="ARBA00022801"/>
    </source>
</evidence>
<dbReference type="Gene3D" id="3.40.50.10860">
    <property type="entry name" value="Leucine Dehydrogenase, chain A, domain 1"/>
    <property type="match status" value="1"/>
</dbReference>
<evidence type="ECO:0000256" key="2">
    <source>
        <dbReference type="ARBA" id="ARBA00011738"/>
    </source>
</evidence>
<dbReference type="HAMAP" id="MF_01576">
    <property type="entry name" value="THF_DHG_CYH"/>
    <property type="match status" value="1"/>
</dbReference>
<feature type="domain" description="Tetrahydrofolate dehydrogenase/cyclohydrolase catalytic" evidence="8">
    <location>
        <begin position="6"/>
        <end position="121"/>
    </location>
</feature>